<evidence type="ECO:0000256" key="1">
    <source>
        <dbReference type="SAM" id="MobiDB-lite"/>
    </source>
</evidence>
<dbReference type="AlphaFoldDB" id="A0A8H6M2R2"/>
<dbReference type="OrthoDB" id="3058688at2759"/>
<dbReference type="EMBL" id="JACGCI010000063">
    <property type="protein sequence ID" value="KAF6749447.1"/>
    <property type="molecule type" value="Genomic_DNA"/>
</dbReference>
<protein>
    <submittedName>
        <fullName evidence="2">Uncharacterized protein</fullName>
    </submittedName>
</protein>
<comment type="caution">
    <text evidence="2">The sequence shown here is derived from an EMBL/GenBank/DDBJ whole genome shotgun (WGS) entry which is preliminary data.</text>
</comment>
<proteinExistence type="predicted"/>
<dbReference type="Proteomes" id="UP000521943">
    <property type="component" value="Unassembled WGS sequence"/>
</dbReference>
<organism evidence="2 3">
    <name type="scientific">Ephemerocybe angulata</name>
    <dbReference type="NCBI Taxonomy" id="980116"/>
    <lineage>
        <taxon>Eukaryota</taxon>
        <taxon>Fungi</taxon>
        <taxon>Dikarya</taxon>
        <taxon>Basidiomycota</taxon>
        <taxon>Agaricomycotina</taxon>
        <taxon>Agaricomycetes</taxon>
        <taxon>Agaricomycetidae</taxon>
        <taxon>Agaricales</taxon>
        <taxon>Agaricineae</taxon>
        <taxon>Psathyrellaceae</taxon>
        <taxon>Ephemerocybe</taxon>
    </lineage>
</organism>
<keyword evidence="3" id="KW-1185">Reference proteome</keyword>
<name>A0A8H6M2R2_9AGAR</name>
<gene>
    <name evidence="2" type="ORF">DFP72DRAFT_913484</name>
</gene>
<reference evidence="2 3" key="1">
    <citation type="submission" date="2020-07" db="EMBL/GenBank/DDBJ databases">
        <title>Comparative genomics of pyrophilous fungi reveals a link between fire events and developmental genes.</title>
        <authorList>
            <consortium name="DOE Joint Genome Institute"/>
            <person name="Steindorff A.S."/>
            <person name="Carver A."/>
            <person name="Calhoun S."/>
            <person name="Stillman K."/>
            <person name="Liu H."/>
            <person name="Lipzen A."/>
            <person name="Pangilinan J."/>
            <person name="Labutti K."/>
            <person name="Bruns T.D."/>
            <person name="Grigoriev I.V."/>
        </authorList>
    </citation>
    <scope>NUCLEOTIDE SEQUENCE [LARGE SCALE GENOMIC DNA]</scope>
    <source>
        <strain evidence="2 3">CBS 144469</strain>
    </source>
</reference>
<accession>A0A8H6M2R2</accession>
<feature type="region of interest" description="Disordered" evidence="1">
    <location>
        <begin position="322"/>
        <end position="344"/>
    </location>
</feature>
<evidence type="ECO:0000313" key="2">
    <source>
        <dbReference type="EMBL" id="KAF6749447.1"/>
    </source>
</evidence>
<evidence type="ECO:0000313" key="3">
    <source>
        <dbReference type="Proteomes" id="UP000521943"/>
    </source>
</evidence>
<sequence>MSLGAARAGKKRGVIRGLKDETSVIVVDSPSFTLHGAGRIRKEDCKFGNPPFPSNTLYVCRAIYKKKYRATVIAFAGAPSTPFASTALVFTEAQIIWPPAFGDLAPLSPDDERWTIVSTATGQALLHWRSEIGKGAIAIVVGAFREELDDDIARGNGAEAGVEAAELLLDELTFLYGNPDAPAGESALPFQGMLVIRTYTYHIKHDIHRVAKYKTSSAVSALGLCAAAIHRALKLIAKGEIGIDTWVPPQADTTGRATGRRRDALYPAFRRLSGGLKQAVTLKSQQVFAVVEECGDEIGMACLFWTSASSASRFSFCASSSRRGRPGLAASGRPPARLRVSPSEYPAETSRGQVLRYTELVVRRCGIVGPLRAFCSSHCVGSRAGDELGGSTRCFFLPGLTSSASEMSVSERAVREEMLLERTAVSLPALGSQEQS</sequence>